<proteinExistence type="predicted"/>
<evidence type="ECO:0000313" key="2">
    <source>
        <dbReference type="EMBL" id="EGD76944.1"/>
    </source>
</evidence>
<feature type="transmembrane region" description="Helical" evidence="1">
    <location>
        <begin position="32"/>
        <end position="54"/>
    </location>
</feature>
<accession>F2UIZ6</accession>
<dbReference type="AlphaFoldDB" id="F2UIZ6"/>
<gene>
    <name evidence="2" type="ORF">PTSG_12567</name>
</gene>
<dbReference type="KEGG" id="sre:PTSG_12567"/>
<dbReference type="STRING" id="946362.F2UIZ6"/>
<keyword evidence="3" id="KW-1185">Reference proteome</keyword>
<evidence type="ECO:0000313" key="3">
    <source>
        <dbReference type="Proteomes" id="UP000007799"/>
    </source>
</evidence>
<dbReference type="EMBL" id="GL832976">
    <property type="protein sequence ID" value="EGD76944.1"/>
    <property type="molecule type" value="Genomic_DNA"/>
</dbReference>
<dbReference type="Proteomes" id="UP000007799">
    <property type="component" value="Unassembled WGS sequence"/>
</dbReference>
<keyword evidence="1" id="KW-0472">Membrane</keyword>
<organism evidence="3">
    <name type="scientific">Salpingoeca rosetta (strain ATCC 50818 / BSB-021)</name>
    <dbReference type="NCBI Taxonomy" id="946362"/>
    <lineage>
        <taxon>Eukaryota</taxon>
        <taxon>Choanoflagellata</taxon>
        <taxon>Craspedida</taxon>
        <taxon>Salpingoecidae</taxon>
        <taxon>Salpingoeca</taxon>
    </lineage>
</organism>
<name>F2UIZ6_SALR5</name>
<keyword evidence="1" id="KW-1133">Transmembrane helix</keyword>
<dbReference type="OrthoDB" id="417037at2759"/>
<sequence>MKMLNGALASAIFYGVSSLAIMGVNKMVLTGYAFPSASVVALCQMVLTILILPLAKQLKIIEYPDISSNIVRKVFPLPLLFLANLVTGLGGTKRINLPMFTLLRRSLRAINVAWIAFVVGS</sequence>
<evidence type="ECO:0000256" key="1">
    <source>
        <dbReference type="SAM" id="Phobius"/>
    </source>
</evidence>
<keyword evidence="1" id="KW-0812">Transmembrane</keyword>
<reference evidence="2" key="1">
    <citation type="submission" date="2009-08" db="EMBL/GenBank/DDBJ databases">
        <title>Annotation of Salpingoeca rosetta.</title>
        <authorList>
            <consortium name="The Broad Institute Genome Sequencing Platform"/>
            <person name="Russ C."/>
            <person name="Cuomo C."/>
            <person name="Burger G."/>
            <person name="Gray M.W."/>
            <person name="Holland P.W.H."/>
            <person name="King N."/>
            <person name="Lang F.B.F."/>
            <person name="Roger A.J."/>
            <person name="Ruiz-Trillo I."/>
            <person name="Young S.K."/>
            <person name="Zeng Q."/>
            <person name="Gargeya S."/>
            <person name="Alvarado L."/>
            <person name="Berlin A."/>
            <person name="Chapman S.B."/>
            <person name="Chen Z."/>
            <person name="Freedman E."/>
            <person name="Gellesch M."/>
            <person name="Goldberg J."/>
            <person name="Griggs A."/>
            <person name="Gujja S."/>
            <person name="Heilman E."/>
            <person name="Heiman D."/>
            <person name="Howarth C."/>
            <person name="Mehta T."/>
            <person name="Neiman D."/>
            <person name="Pearson M."/>
            <person name="Roberts A."/>
            <person name="Saif S."/>
            <person name="Shea T."/>
            <person name="Shenoy N."/>
            <person name="Sisk P."/>
            <person name="Stolte C."/>
            <person name="Sykes S."/>
            <person name="White J."/>
            <person name="Yandava C."/>
            <person name="Haas B."/>
            <person name="Nusbaum C."/>
            <person name="Birren B."/>
        </authorList>
    </citation>
    <scope>NUCLEOTIDE SEQUENCE [LARGE SCALE GENOMIC DNA]</scope>
    <source>
        <strain evidence="2">ATCC 50818</strain>
    </source>
</reference>
<protein>
    <recommendedName>
        <fullName evidence="4">Sugar phosphate transporter domain-containing protein</fullName>
    </recommendedName>
</protein>
<dbReference type="GeneID" id="16071345"/>
<dbReference type="eggNOG" id="KOG1444">
    <property type="taxonomic scope" value="Eukaryota"/>
</dbReference>
<dbReference type="RefSeq" id="XP_004990784.1">
    <property type="nucleotide sequence ID" value="XM_004990727.1"/>
</dbReference>
<evidence type="ECO:0008006" key="4">
    <source>
        <dbReference type="Google" id="ProtNLM"/>
    </source>
</evidence>
<dbReference type="InParanoid" id="F2UIZ6"/>